<accession>A0A438DAW7</accession>
<protein>
    <recommendedName>
        <fullName evidence="8">Methyltransferase</fullName>
        <ecNumber evidence="8">2.1.1.-</ecNumber>
    </recommendedName>
</protein>
<dbReference type="Gene3D" id="3.40.50.150">
    <property type="entry name" value="Vaccinia Virus protein VP39"/>
    <property type="match status" value="1"/>
</dbReference>
<keyword evidence="8" id="KW-1133">Transmembrane helix</keyword>
<evidence type="ECO:0000313" key="10">
    <source>
        <dbReference type="Proteomes" id="UP000288805"/>
    </source>
</evidence>
<reference evidence="9 10" key="1">
    <citation type="journal article" date="2018" name="PLoS Genet.">
        <title>Population sequencing reveals clonal diversity and ancestral inbreeding in the grapevine cultivar Chardonnay.</title>
        <authorList>
            <person name="Roach M.J."/>
            <person name="Johnson D.L."/>
            <person name="Bohlmann J."/>
            <person name="van Vuuren H.J."/>
            <person name="Jones S.J."/>
            <person name="Pretorius I.S."/>
            <person name="Schmidt S.A."/>
            <person name="Borneman A.R."/>
        </authorList>
    </citation>
    <scope>NUCLEOTIDE SEQUENCE [LARGE SCALE GENOMIC DNA]</scope>
    <source>
        <strain evidence="10">cv. Chardonnay</strain>
        <tissue evidence="9">Leaf</tissue>
    </source>
</reference>
<evidence type="ECO:0000256" key="4">
    <source>
        <dbReference type="ARBA" id="ARBA00022679"/>
    </source>
</evidence>
<keyword evidence="8" id="KW-0812">Transmembrane</keyword>
<dbReference type="AlphaFoldDB" id="A0A438DAW7"/>
<evidence type="ECO:0000256" key="5">
    <source>
        <dbReference type="ARBA" id="ARBA00022968"/>
    </source>
</evidence>
<evidence type="ECO:0000256" key="7">
    <source>
        <dbReference type="ARBA" id="ARBA00037847"/>
    </source>
</evidence>
<keyword evidence="6 8" id="KW-0325">Glycoprotein</keyword>
<dbReference type="GO" id="GO:0032259">
    <property type="term" value="P:methylation"/>
    <property type="evidence" value="ECO:0007669"/>
    <property type="project" value="UniProtKB-KW"/>
</dbReference>
<dbReference type="Proteomes" id="UP000288805">
    <property type="component" value="Unassembled WGS sequence"/>
</dbReference>
<evidence type="ECO:0000256" key="6">
    <source>
        <dbReference type="ARBA" id="ARBA00023180"/>
    </source>
</evidence>
<keyword evidence="5 8" id="KW-0735">Signal-anchor</keyword>
<comment type="caution">
    <text evidence="9">The sequence shown here is derived from an EMBL/GenBank/DDBJ whole genome shotgun (WGS) entry which is preliminary data.</text>
</comment>
<comment type="similarity">
    <text evidence="2 8">Belongs to the methyltransferase superfamily.</text>
</comment>
<comment type="subcellular location">
    <subcellularLocation>
        <location evidence="7">Endomembrane system</location>
        <topology evidence="7">Single-pass membrane protein</topology>
    </subcellularLocation>
    <subcellularLocation>
        <location evidence="1 8">Membrane</location>
        <topology evidence="1 8">Single-pass type II membrane protein</topology>
    </subcellularLocation>
</comment>
<keyword evidence="8" id="KW-0472">Membrane</keyword>
<dbReference type="EMBL" id="QGNW01001711">
    <property type="protein sequence ID" value="RVW32597.1"/>
    <property type="molecule type" value="Genomic_DNA"/>
</dbReference>
<keyword evidence="4 8" id="KW-0808">Transferase</keyword>
<evidence type="ECO:0000313" key="9">
    <source>
        <dbReference type="EMBL" id="RVW32597.1"/>
    </source>
</evidence>
<evidence type="ECO:0000256" key="1">
    <source>
        <dbReference type="ARBA" id="ARBA00004606"/>
    </source>
</evidence>
<dbReference type="SUPFAM" id="SSF53335">
    <property type="entry name" value="S-adenosyl-L-methionine-dependent methyltransferases"/>
    <property type="match status" value="2"/>
</dbReference>
<dbReference type="GO" id="GO:0012505">
    <property type="term" value="C:endomembrane system"/>
    <property type="evidence" value="ECO:0007669"/>
    <property type="project" value="UniProtKB-SubCell"/>
</dbReference>
<keyword evidence="3 8" id="KW-0489">Methyltransferase</keyword>
<dbReference type="PANTHER" id="PTHR10108:SF1059">
    <property type="entry name" value="METHYLTRANSFERASE PMT15-RELATED"/>
    <property type="match status" value="1"/>
</dbReference>
<organism evidence="9 10">
    <name type="scientific">Vitis vinifera</name>
    <name type="common">Grape</name>
    <dbReference type="NCBI Taxonomy" id="29760"/>
    <lineage>
        <taxon>Eukaryota</taxon>
        <taxon>Viridiplantae</taxon>
        <taxon>Streptophyta</taxon>
        <taxon>Embryophyta</taxon>
        <taxon>Tracheophyta</taxon>
        <taxon>Spermatophyta</taxon>
        <taxon>Magnoliopsida</taxon>
        <taxon>eudicotyledons</taxon>
        <taxon>Gunneridae</taxon>
        <taxon>Pentapetalae</taxon>
        <taxon>rosids</taxon>
        <taxon>Vitales</taxon>
        <taxon>Vitaceae</taxon>
        <taxon>Viteae</taxon>
        <taxon>Vitis</taxon>
    </lineage>
</organism>
<dbReference type="InterPro" id="IPR004159">
    <property type="entry name" value="Put_SAM_MeTrfase"/>
</dbReference>
<evidence type="ECO:0000256" key="3">
    <source>
        <dbReference type="ARBA" id="ARBA00022603"/>
    </source>
</evidence>
<dbReference type="InterPro" id="IPR029063">
    <property type="entry name" value="SAM-dependent_MTases_sf"/>
</dbReference>
<dbReference type="GO" id="GO:0016020">
    <property type="term" value="C:membrane"/>
    <property type="evidence" value="ECO:0007669"/>
    <property type="project" value="UniProtKB-SubCell"/>
</dbReference>
<evidence type="ECO:0000256" key="8">
    <source>
        <dbReference type="RuleBase" id="RU366043"/>
    </source>
</evidence>
<dbReference type="GO" id="GO:0008168">
    <property type="term" value="F:methyltransferase activity"/>
    <property type="evidence" value="ECO:0007669"/>
    <property type="project" value="UniProtKB-UniRule"/>
</dbReference>
<sequence>MLLTDFIRRQTSPHDSDGCCKLGSLPSVKEHLDGIVCARDTHEAQVQFALERGVPALIGVMASIRLPYPSRAFDMAHCSRCLIPWGQYGGLYLIEIDRILRPGGYWILSGPPVNWKKHWKGWNRTAEDLNNEQSGIEAVAKSLCWKKLVEKDDLAVWQKPTNHAHCQINRKVYKKPPFCEGKDPDQACQTLVRLRLLSSFFSALWTLPICYLHFTDPSNPFVSSAEADFSPPRIMRGSVKGITAKIFREDTDKWKKRVTYYKGFDGNLAVPGRFRNILDMNAYLGGFAAALINDPLWVMNMVPVEAEINTLGIIYERGLIGTYQNWCEAMSTYPRTYDFIHGDSVFTLYKDRCEMENILLEMDRILRPGGTVILRDDVDMVVKIQNIIERLNWNSKIVDHEEGPITQKRLVLGGLVGGSLWVLWCLVGFVGIGV</sequence>
<dbReference type="EC" id="2.1.1.-" evidence="8"/>
<evidence type="ECO:0000256" key="2">
    <source>
        <dbReference type="ARBA" id="ARBA00008361"/>
    </source>
</evidence>
<dbReference type="Pfam" id="PF03141">
    <property type="entry name" value="Methyltransf_29"/>
    <property type="match status" value="1"/>
</dbReference>
<dbReference type="PANTHER" id="PTHR10108">
    <property type="entry name" value="SAM-DEPENDENT METHYLTRANSFERASE"/>
    <property type="match status" value="1"/>
</dbReference>
<gene>
    <name evidence="9" type="primary">VvCHDh000015_0</name>
    <name evidence="9" type="ORF">CK203_076489</name>
</gene>
<feature type="transmembrane region" description="Helical" evidence="8">
    <location>
        <begin position="410"/>
        <end position="432"/>
    </location>
</feature>
<proteinExistence type="inferred from homology"/>
<name>A0A438DAW7_VITVI</name>